<name>A0A7I9V546_9ACTN</name>
<dbReference type="EMBL" id="BJOV01000002">
    <property type="protein sequence ID" value="GEE00538.1"/>
    <property type="molecule type" value="Genomic_DNA"/>
</dbReference>
<sequence>MGYVMSEASIAQFQETFRKAHFTLEGISIEFETTTEFARSVLPPDLEPLGATGIASVGQWQCGISGEFESAAVALNVTWGEYTGTYYLTLFLSGDMPVTIGRELWGEPKKTGECRLYRDGDDMYGFGSRNGVRGIQIEAAFGPDLGPLELQSNSIEVGGTMTHDAHFASDPWISVDRIERRFDGYREGTGTLTLTGTAWDPLDEIPIVSTGTARHFTGASTLETIVRQSVPGGRDAYLPYVLGRAYDDVFLARSPRRHRSLQTAGSR</sequence>
<keyword evidence="2" id="KW-1185">Reference proteome</keyword>
<protein>
    <recommendedName>
        <fullName evidence="3">Acetoacetate decarboxylase</fullName>
    </recommendedName>
</protein>
<dbReference type="Proteomes" id="UP000444960">
    <property type="component" value="Unassembled WGS sequence"/>
</dbReference>
<evidence type="ECO:0000313" key="2">
    <source>
        <dbReference type="Proteomes" id="UP000444960"/>
    </source>
</evidence>
<gene>
    <name evidence="1" type="ORF">nbrc107696_09840</name>
</gene>
<dbReference type="AlphaFoldDB" id="A0A7I9V546"/>
<comment type="caution">
    <text evidence="1">The sequence shown here is derived from an EMBL/GenBank/DDBJ whole genome shotgun (WGS) entry which is preliminary data.</text>
</comment>
<dbReference type="InterPro" id="IPR010451">
    <property type="entry name" value="Acetoacetate_decarboxylase"/>
</dbReference>
<evidence type="ECO:0008006" key="3">
    <source>
        <dbReference type="Google" id="ProtNLM"/>
    </source>
</evidence>
<dbReference type="InterPro" id="IPR023375">
    <property type="entry name" value="ADC_dom_sf"/>
</dbReference>
<dbReference type="Gene3D" id="2.40.400.10">
    <property type="entry name" value="Acetoacetate decarboxylase-like"/>
    <property type="match status" value="1"/>
</dbReference>
<reference evidence="2" key="1">
    <citation type="submission" date="2019-06" db="EMBL/GenBank/DDBJ databases">
        <title>Gordonia isolated from sludge of a wastewater treatment plant.</title>
        <authorList>
            <person name="Tamura T."/>
            <person name="Aoyama K."/>
            <person name="Kang Y."/>
            <person name="Saito S."/>
            <person name="Akiyama N."/>
            <person name="Yazawa K."/>
            <person name="Gonoi T."/>
            <person name="Mikami Y."/>
        </authorList>
    </citation>
    <scope>NUCLEOTIDE SEQUENCE [LARGE SCALE GENOMIC DNA]</scope>
    <source>
        <strain evidence="2">NBRC 107696</strain>
    </source>
</reference>
<dbReference type="RefSeq" id="WP_161894423.1">
    <property type="nucleotide sequence ID" value="NZ_BJOV01000002.1"/>
</dbReference>
<dbReference type="OrthoDB" id="1633687at2"/>
<evidence type="ECO:0000313" key="1">
    <source>
        <dbReference type="EMBL" id="GEE00538.1"/>
    </source>
</evidence>
<dbReference type="SUPFAM" id="SSF160104">
    <property type="entry name" value="Acetoacetate decarboxylase-like"/>
    <property type="match status" value="1"/>
</dbReference>
<dbReference type="GO" id="GO:0016829">
    <property type="term" value="F:lyase activity"/>
    <property type="evidence" value="ECO:0007669"/>
    <property type="project" value="InterPro"/>
</dbReference>
<dbReference type="Pfam" id="PF06314">
    <property type="entry name" value="ADC"/>
    <property type="match status" value="1"/>
</dbReference>
<accession>A0A7I9V546</accession>
<organism evidence="1 2">
    <name type="scientific">Gordonia spumicola</name>
    <dbReference type="NCBI Taxonomy" id="589161"/>
    <lineage>
        <taxon>Bacteria</taxon>
        <taxon>Bacillati</taxon>
        <taxon>Actinomycetota</taxon>
        <taxon>Actinomycetes</taxon>
        <taxon>Mycobacteriales</taxon>
        <taxon>Gordoniaceae</taxon>
        <taxon>Gordonia</taxon>
    </lineage>
</organism>
<proteinExistence type="predicted"/>